<accession>A0ABZ2JWS7</accession>
<feature type="region of interest" description="Disordered" evidence="1">
    <location>
        <begin position="345"/>
        <end position="366"/>
    </location>
</feature>
<protein>
    <submittedName>
        <fullName evidence="3">TIGR04552 family protein</fullName>
    </submittedName>
</protein>
<gene>
    <name evidence="3" type="ORF">LZC95_31305</name>
</gene>
<dbReference type="InterPro" id="IPR043519">
    <property type="entry name" value="NT_sf"/>
</dbReference>
<dbReference type="NCBIfam" id="TIGR04562">
    <property type="entry name" value="TIGR04552 family protein"/>
    <property type="match status" value="1"/>
</dbReference>
<feature type="domain" description="RelA/SpoT" evidence="2">
    <location>
        <begin position="168"/>
        <end position="336"/>
    </location>
</feature>
<keyword evidence="4" id="KW-1185">Reference proteome</keyword>
<reference evidence="3 4" key="1">
    <citation type="submission" date="2021-12" db="EMBL/GenBank/DDBJ databases">
        <title>Discovery of the Pendulisporaceae a myxobacterial family with distinct sporulation behavior and unique specialized metabolism.</title>
        <authorList>
            <person name="Garcia R."/>
            <person name="Popoff A."/>
            <person name="Bader C.D."/>
            <person name="Loehr J."/>
            <person name="Walesch S."/>
            <person name="Walt C."/>
            <person name="Boldt J."/>
            <person name="Bunk B."/>
            <person name="Haeckl F.J.F.P.J."/>
            <person name="Gunesch A.P."/>
            <person name="Birkelbach J."/>
            <person name="Nuebel U."/>
            <person name="Pietschmann T."/>
            <person name="Bach T."/>
            <person name="Mueller R."/>
        </authorList>
    </citation>
    <scope>NUCLEOTIDE SEQUENCE [LARGE SCALE GENOMIC DNA]</scope>
    <source>
        <strain evidence="3 4">MSr12523</strain>
    </source>
</reference>
<sequence length="366" mass="42903">MTEEKQPERLKRLEEFTLADLETVRLILRGDSVIDWHRLNLRDEEEVREILLAQEFHPDEPADRTRIEWLKNEAISYLRRHFEYPIPKPVERATIEELLLLASTRGHRQTCACTILKCMHIIQHLEGRELLFLLPLSDQEIFHVVEEKVYRVIGSMLAGGFPITEFVGGRKNKDSLYTKLLSKQDTVAAQIYDKLRFRIVTRSYDDIFPVMQYLSKRLFPFNYVIPGQSINSMFPFREYCKANSHLRPMLPEMQAGKDLDYTPTDNRFTADTYKIIHFVVDMPVRLPRRLLERAPSSAWGLGPVIFVICEFQIIDRETEANNERGEASHAKYKERQKKAVMRRLQLGMREMRLPPGSAGPSSRRKR</sequence>
<dbReference type="SMART" id="SM00954">
    <property type="entry name" value="RelA_SpoT"/>
    <property type="match status" value="1"/>
</dbReference>
<dbReference type="SUPFAM" id="SSF81301">
    <property type="entry name" value="Nucleotidyltransferase"/>
    <property type="match status" value="1"/>
</dbReference>
<name>A0ABZ2JWS7_9BACT</name>
<dbReference type="RefSeq" id="WP_394841550.1">
    <property type="nucleotide sequence ID" value="NZ_CP089982.1"/>
</dbReference>
<dbReference type="InterPro" id="IPR007685">
    <property type="entry name" value="RelA_SpoT"/>
</dbReference>
<dbReference type="Gene3D" id="3.30.460.10">
    <property type="entry name" value="Beta Polymerase, domain 2"/>
    <property type="match status" value="1"/>
</dbReference>
<evidence type="ECO:0000313" key="4">
    <source>
        <dbReference type="Proteomes" id="UP001379533"/>
    </source>
</evidence>
<dbReference type="InterPro" id="IPR030824">
    <property type="entry name" value="CHP04562"/>
</dbReference>
<dbReference type="Proteomes" id="UP001379533">
    <property type="component" value="Chromosome"/>
</dbReference>
<dbReference type="NCBIfam" id="TIGR04552">
    <property type="entry name" value="TIGR04552 family protein"/>
    <property type="match status" value="1"/>
</dbReference>
<evidence type="ECO:0000313" key="3">
    <source>
        <dbReference type="EMBL" id="WXA90930.1"/>
    </source>
</evidence>
<organism evidence="3 4">
    <name type="scientific">Pendulispora brunnea</name>
    <dbReference type="NCBI Taxonomy" id="2905690"/>
    <lineage>
        <taxon>Bacteria</taxon>
        <taxon>Pseudomonadati</taxon>
        <taxon>Myxococcota</taxon>
        <taxon>Myxococcia</taxon>
        <taxon>Myxococcales</taxon>
        <taxon>Sorangiineae</taxon>
        <taxon>Pendulisporaceae</taxon>
        <taxon>Pendulispora</taxon>
    </lineage>
</organism>
<evidence type="ECO:0000256" key="1">
    <source>
        <dbReference type="SAM" id="MobiDB-lite"/>
    </source>
</evidence>
<dbReference type="EMBL" id="CP089982">
    <property type="protein sequence ID" value="WXA90930.1"/>
    <property type="molecule type" value="Genomic_DNA"/>
</dbReference>
<evidence type="ECO:0000259" key="2">
    <source>
        <dbReference type="SMART" id="SM00954"/>
    </source>
</evidence>
<proteinExistence type="predicted"/>